<proteinExistence type="inferred from homology"/>
<dbReference type="OrthoDB" id="1933717at2759"/>
<comment type="similarity">
    <text evidence="1">Belongs to the short-chain dehydrogenases/reductases (SDR) family.</text>
</comment>
<dbReference type="PRINTS" id="PR00080">
    <property type="entry name" value="SDRFAMILY"/>
</dbReference>
<dbReference type="EnsemblMetazoa" id="XM_012199357.1">
    <property type="protein sequence ID" value="XP_012054747.1"/>
    <property type="gene ID" value="LOC105617802"/>
</dbReference>
<dbReference type="PANTHER" id="PTHR43115">
    <property type="entry name" value="DEHYDROGENASE/REDUCTASE SDR FAMILY MEMBER 11"/>
    <property type="match status" value="1"/>
</dbReference>
<evidence type="ECO:0000313" key="4">
    <source>
        <dbReference type="Proteomes" id="UP000005205"/>
    </source>
</evidence>
<dbReference type="EMBL" id="ADTU01000161">
    <property type="status" value="NOT_ANNOTATED_CDS"/>
    <property type="molecule type" value="Genomic_DNA"/>
</dbReference>
<keyword evidence="4" id="KW-1185">Reference proteome</keyword>
<sequence>MERWNGKVAVVTGASAGIGAAIARNLVKQGMIVAGFARRVEKIKEIADCLKDSSDKLHAVKCDVTKEESITIAFAWVKDNLGPISVLVNSAGITKESSLIDGTLEDWRSVFDVNVLGLCLCTREAVRMMRETADEDAIVIHVNSLAAERVPFVPGFSVYPASKRAITGLAMTLRHELAGTHIRVTNISPGLVATEFMASYSMFSPEVMAAMPVLNPDDVAAAVIYVLSNPPHVLVCRIYVFRQYYVSKHCPFLSYKIQDVILRPLGESCMNTLTNKIALVTGACSGIGKAVTEELVSKGLKVIGLSSDINKLKLLVDELKDKPGKLYPLQCDLSLPNEIESTSEWIEKNLGSVDILVNSASISLDWSSINGGIQELKKTIDINLLGLSLLTKKILQLMKNKEIDNGWIINVNDVCGLKLLPLASDRPLSPAYAASKSALTALSECLRLELAQNESNIKVTNICPGLVETELNQQWLKENSRLALKPKDVADAILYSLQTPENVLIKDLIITPLREIN</sequence>
<dbReference type="AlphaFoldDB" id="A0A158NB39"/>
<dbReference type="FunCoup" id="A0A158NB39">
    <property type="interactions" value="59"/>
</dbReference>
<dbReference type="Gene3D" id="3.40.50.720">
    <property type="entry name" value="NAD(P)-binding Rossmann-like Domain"/>
    <property type="match status" value="2"/>
</dbReference>
<dbReference type="PRINTS" id="PR00081">
    <property type="entry name" value="GDHRDH"/>
</dbReference>
<dbReference type="InterPro" id="IPR020904">
    <property type="entry name" value="Sc_DH/Rdtase_CS"/>
</dbReference>
<dbReference type="STRING" id="12957.A0A158NB39"/>
<protein>
    <recommendedName>
        <fullName evidence="5">Dehydrogenase/reductase SDR family member 11</fullName>
    </recommendedName>
</protein>
<dbReference type="InParanoid" id="A0A158NB39"/>
<dbReference type="InterPro" id="IPR002347">
    <property type="entry name" value="SDR_fam"/>
</dbReference>
<dbReference type="PANTHER" id="PTHR43115:SF4">
    <property type="entry name" value="DEHYDROGENASE_REDUCTASE SDR FAMILY MEMBER 11"/>
    <property type="match status" value="1"/>
</dbReference>
<evidence type="ECO:0008006" key="5">
    <source>
        <dbReference type="Google" id="ProtNLM"/>
    </source>
</evidence>
<name>A0A158NB39_ATTCE</name>
<reference evidence="3" key="2">
    <citation type="submission" date="2016-04" db="UniProtKB">
        <authorList>
            <consortium name="EnsemblMetazoa"/>
        </authorList>
    </citation>
    <scope>IDENTIFICATION</scope>
</reference>
<accession>A0A158NB39</accession>
<gene>
    <name evidence="3" type="primary">105617802</name>
</gene>
<organism evidence="3 4">
    <name type="scientific">Atta cephalotes</name>
    <name type="common">Leafcutter ant</name>
    <dbReference type="NCBI Taxonomy" id="12957"/>
    <lineage>
        <taxon>Eukaryota</taxon>
        <taxon>Metazoa</taxon>
        <taxon>Ecdysozoa</taxon>
        <taxon>Arthropoda</taxon>
        <taxon>Hexapoda</taxon>
        <taxon>Insecta</taxon>
        <taxon>Pterygota</taxon>
        <taxon>Neoptera</taxon>
        <taxon>Endopterygota</taxon>
        <taxon>Hymenoptera</taxon>
        <taxon>Apocrita</taxon>
        <taxon>Aculeata</taxon>
        <taxon>Formicoidea</taxon>
        <taxon>Formicidae</taxon>
        <taxon>Myrmicinae</taxon>
        <taxon>Atta</taxon>
    </lineage>
</organism>
<evidence type="ECO:0000313" key="3">
    <source>
        <dbReference type="EnsemblMetazoa" id="XP_012054747.1"/>
    </source>
</evidence>
<dbReference type="Proteomes" id="UP000005205">
    <property type="component" value="Unassembled WGS sequence"/>
</dbReference>
<dbReference type="InterPro" id="IPR036291">
    <property type="entry name" value="NAD(P)-bd_dom_sf"/>
</dbReference>
<dbReference type="SUPFAM" id="SSF51735">
    <property type="entry name" value="NAD(P)-binding Rossmann-fold domains"/>
    <property type="match status" value="2"/>
</dbReference>
<reference evidence="4" key="1">
    <citation type="journal article" date="2011" name="PLoS Genet.">
        <title>The genome sequence of the leaf-cutter ant Atta cephalotes reveals insights into its obligate symbiotic lifestyle.</title>
        <authorList>
            <person name="Suen G."/>
            <person name="Teiling C."/>
            <person name="Li L."/>
            <person name="Holt C."/>
            <person name="Abouheif E."/>
            <person name="Bornberg-Bauer E."/>
            <person name="Bouffard P."/>
            <person name="Caldera E.J."/>
            <person name="Cash E."/>
            <person name="Cavanaugh A."/>
            <person name="Denas O."/>
            <person name="Elhaik E."/>
            <person name="Fave M.J."/>
            <person name="Gadau J."/>
            <person name="Gibson J.D."/>
            <person name="Graur D."/>
            <person name="Grubbs K.J."/>
            <person name="Hagen D.E."/>
            <person name="Harkins T.T."/>
            <person name="Helmkampf M."/>
            <person name="Hu H."/>
            <person name="Johnson B.R."/>
            <person name="Kim J."/>
            <person name="Marsh S.E."/>
            <person name="Moeller J.A."/>
            <person name="Munoz-Torres M.C."/>
            <person name="Murphy M.C."/>
            <person name="Naughton M.C."/>
            <person name="Nigam S."/>
            <person name="Overson R."/>
            <person name="Rajakumar R."/>
            <person name="Reese J.T."/>
            <person name="Scott J.J."/>
            <person name="Smith C.R."/>
            <person name="Tao S."/>
            <person name="Tsutsui N.D."/>
            <person name="Viljakainen L."/>
            <person name="Wissler L."/>
            <person name="Yandell M.D."/>
            <person name="Zimmer F."/>
            <person name="Taylor J."/>
            <person name="Slater S.C."/>
            <person name="Clifton S.W."/>
            <person name="Warren W.C."/>
            <person name="Elsik C.G."/>
            <person name="Smith C.D."/>
            <person name="Weinstock G.M."/>
            <person name="Gerardo N.M."/>
            <person name="Currie C.R."/>
        </authorList>
    </citation>
    <scope>NUCLEOTIDE SEQUENCE [LARGE SCALE GENOMIC DNA]</scope>
</reference>
<dbReference type="eggNOG" id="KOG1205">
    <property type="taxonomic scope" value="Eukaryota"/>
</dbReference>
<dbReference type="FunFam" id="3.40.50.720:FF:000047">
    <property type="entry name" value="NADP-dependent L-serine/L-allo-threonine dehydrogenase"/>
    <property type="match status" value="2"/>
</dbReference>
<dbReference type="Pfam" id="PF00106">
    <property type="entry name" value="adh_short"/>
    <property type="match status" value="2"/>
</dbReference>
<evidence type="ECO:0000256" key="1">
    <source>
        <dbReference type="ARBA" id="ARBA00006484"/>
    </source>
</evidence>
<keyword evidence="2" id="KW-0560">Oxidoreductase</keyword>
<dbReference type="PROSITE" id="PS00061">
    <property type="entry name" value="ADH_SHORT"/>
    <property type="match status" value="2"/>
</dbReference>
<evidence type="ECO:0000256" key="2">
    <source>
        <dbReference type="ARBA" id="ARBA00023002"/>
    </source>
</evidence>
<dbReference type="KEGG" id="acep:105617802"/>
<dbReference type="GO" id="GO:0016616">
    <property type="term" value="F:oxidoreductase activity, acting on the CH-OH group of donors, NAD or NADP as acceptor"/>
    <property type="evidence" value="ECO:0007669"/>
    <property type="project" value="UniProtKB-ARBA"/>
</dbReference>